<gene>
    <name evidence="2" type="ORF">PPERSA_05283</name>
</gene>
<dbReference type="Proteomes" id="UP000054937">
    <property type="component" value="Unassembled WGS sequence"/>
</dbReference>
<evidence type="ECO:0000313" key="3">
    <source>
        <dbReference type="Proteomes" id="UP000054937"/>
    </source>
</evidence>
<protein>
    <recommendedName>
        <fullName evidence="1">Ribosomal eL28/Mak16 domain-containing protein</fullName>
    </recommendedName>
</protein>
<dbReference type="Pfam" id="PF01778">
    <property type="entry name" value="Ribosomal_L28e"/>
    <property type="match status" value="1"/>
</dbReference>
<dbReference type="OrthoDB" id="292687at2759"/>
<keyword evidence="3" id="KW-1185">Reference proteome</keyword>
<organism evidence="2 3">
    <name type="scientific">Pseudocohnilembus persalinus</name>
    <name type="common">Ciliate</name>
    <dbReference type="NCBI Taxonomy" id="266149"/>
    <lineage>
        <taxon>Eukaryota</taxon>
        <taxon>Sar</taxon>
        <taxon>Alveolata</taxon>
        <taxon>Ciliophora</taxon>
        <taxon>Intramacronucleata</taxon>
        <taxon>Oligohymenophorea</taxon>
        <taxon>Scuticociliatia</taxon>
        <taxon>Philasterida</taxon>
        <taxon>Pseudocohnilembidae</taxon>
        <taxon>Pseudocohnilembus</taxon>
    </lineage>
</organism>
<evidence type="ECO:0000259" key="1">
    <source>
        <dbReference type="Pfam" id="PF01778"/>
    </source>
</evidence>
<sequence length="149" mass="16846">MSAPQSLVWELVKNNNAYRVVRNGKVWTTDAFSNTGVQTQSGLGFIQKQAVAIQNGSKQGQFQVRALKRTRVPNKQAVSKNSNKLAKTNFFEESLPIAHGVHTASKVIRKKFAHRQGLQKQALRKLVHLNKAGFRRQNAQNQEKKQQKQ</sequence>
<evidence type="ECO:0000313" key="2">
    <source>
        <dbReference type="EMBL" id="KRX09891.1"/>
    </source>
</evidence>
<feature type="domain" description="Ribosomal eL28/Mak16" evidence="1">
    <location>
        <begin position="7"/>
        <end position="131"/>
    </location>
</feature>
<reference evidence="2 3" key="1">
    <citation type="journal article" date="2015" name="Sci. Rep.">
        <title>Genome of the facultative scuticociliatosis pathogen Pseudocohnilembus persalinus provides insight into its virulence through horizontal gene transfer.</title>
        <authorList>
            <person name="Xiong J."/>
            <person name="Wang G."/>
            <person name="Cheng J."/>
            <person name="Tian M."/>
            <person name="Pan X."/>
            <person name="Warren A."/>
            <person name="Jiang C."/>
            <person name="Yuan D."/>
            <person name="Miao W."/>
        </authorList>
    </citation>
    <scope>NUCLEOTIDE SEQUENCE [LARGE SCALE GENOMIC DNA]</scope>
    <source>
        <strain evidence="2">36N120E</strain>
    </source>
</reference>
<comment type="caution">
    <text evidence="2">The sequence shown here is derived from an EMBL/GenBank/DDBJ whole genome shotgun (WGS) entry which is preliminary data.</text>
</comment>
<dbReference type="InParanoid" id="A0A0V0R5Z6"/>
<dbReference type="OMA" id="FRRQNAQ"/>
<dbReference type="AlphaFoldDB" id="A0A0V0R5Z6"/>
<proteinExistence type="predicted"/>
<name>A0A0V0R5Z6_PSEPJ</name>
<dbReference type="InterPro" id="IPR029004">
    <property type="entry name" value="Ribosomal_eL28/Mak16"/>
</dbReference>
<accession>A0A0V0R5Z6</accession>
<dbReference type="Gene3D" id="3.30.390.110">
    <property type="match status" value="1"/>
</dbReference>
<dbReference type="EMBL" id="LDAU01000042">
    <property type="protein sequence ID" value="KRX09891.1"/>
    <property type="molecule type" value="Genomic_DNA"/>
</dbReference>